<keyword evidence="3" id="KW-1185">Reference proteome</keyword>
<dbReference type="Gene3D" id="6.10.140.1740">
    <property type="match status" value="1"/>
</dbReference>
<comment type="caution">
    <text evidence="2">The sequence shown here is derived from an EMBL/GenBank/DDBJ whole genome shotgun (WGS) entry which is preliminary data.</text>
</comment>
<evidence type="ECO:0000313" key="3">
    <source>
        <dbReference type="Proteomes" id="UP001201812"/>
    </source>
</evidence>
<name>A0AAD4MGP4_9BILA</name>
<dbReference type="CDD" id="cd16858">
    <property type="entry name" value="ING_ING3_Yng2p"/>
    <property type="match status" value="1"/>
</dbReference>
<reference evidence="2" key="1">
    <citation type="submission" date="2022-01" db="EMBL/GenBank/DDBJ databases">
        <title>Genome Sequence Resource for Two Populations of Ditylenchus destructor, the Migratory Endoparasitic Phytonematode.</title>
        <authorList>
            <person name="Zhang H."/>
            <person name="Lin R."/>
            <person name="Xie B."/>
        </authorList>
    </citation>
    <scope>NUCLEOTIDE SEQUENCE</scope>
    <source>
        <strain evidence="2">BazhouSP</strain>
    </source>
</reference>
<organism evidence="2 3">
    <name type="scientific">Ditylenchus destructor</name>
    <dbReference type="NCBI Taxonomy" id="166010"/>
    <lineage>
        <taxon>Eukaryota</taxon>
        <taxon>Metazoa</taxon>
        <taxon>Ecdysozoa</taxon>
        <taxon>Nematoda</taxon>
        <taxon>Chromadorea</taxon>
        <taxon>Rhabditida</taxon>
        <taxon>Tylenchina</taxon>
        <taxon>Tylenchomorpha</taxon>
        <taxon>Sphaerularioidea</taxon>
        <taxon>Anguinidae</taxon>
        <taxon>Anguininae</taxon>
        <taxon>Ditylenchus</taxon>
    </lineage>
</organism>
<dbReference type="EMBL" id="JAKKPZ010000655">
    <property type="protein sequence ID" value="KAI1693249.1"/>
    <property type="molecule type" value="Genomic_DNA"/>
</dbReference>
<dbReference type="AlphaFoldDB" id="A0AAD4MGP4"/>
<dbReference type="SMART" id="SM01408">
    <property type="entry name" value="ING"/>
    <property type="match status" value="1"/>
</dbReference>
<protein>
    <submittedName>
        <fullName evidence="2">Inhibitor of growth protein 3</fullName>
    </submittedName>
</protein>
<feature type="domain" description="Inhibitor of growth protein N-terminal histone-binding" evidence="1">
    <location>
        <begin position="92"/>
        <end position="193"/>
    </location>
</feature>
<evidence type="ECO:0000313" key="2">
    <source>
        <dbReference type="EMBL" id="KAI1693249.1"/>
    </source>
</evidence>
<dbReference type="InterPro" id="IPR024610">
    <property type="entry name" value="ING_N_histone-binding"/>
</dbReference>
<accession>A0AAD4MGP4</accession>
<gene>
    <name evidence="2" type="ORF">DdX_20760</name>
</gene>
<proteinExistence type="predicted"/>
<dbReference type="Pfam" id="PF12998">
    <property type="entry name" value="ING"/>
    <property type="match status" value="1"/>
</dbReference>
<sequence length="202" mass="23782">MDPLNLLGRSFQNDQTLVVLFVWTEAGSLSMSPNITRTIFLPQNSSRLTNLHLPPNTHQKGVNGPLYPLGSHFHNFPFPTAFRAKPRSQMHYLELDLELLDDVPTELKHKCCEMRHLDFRVEKARSEVRKKSIEFFNIRNTLTQEEREIRIARIHQSYHQIRKLSEDKIAIAEHLHLMLEKYHERISRHLSEFEYESDTPGD</sequence>
<evidence type="ECO:0000259" key="1">
    <source>
        <dbReference type="SMART" id="SM01408"/>
    </source>
</evidence>
<dbReference type="Proteomes" id="UP001201812">
    <property type="component" value="Unassembled WGS sequence"/>
</dbReference>